<dbReference type="EMBL" id="PVXM01000015">
    <property type="protein sequence ID" value="PRR73829.1"/>
    <property type="molecule type" value="Genomic_DNA"/>
</dbReference>
<sequence length="234" mass="25431">MQFGDGSIITTGMKKTRIVEAYLGEYGSGKSENAVNRAVFLREQGRRVTLADLDTVEPCYTLRPLKTELEEIGIEVLAWETGQVTGWGEAGTILHPAVRWALYREGDVIIDAGYGTAGAKILNLLEGVSTSPELQILAVINTARPATATVEDIIDHVRSLGRVDGLLNNTHRGEATTVELIQAGARKVTAAARELNLPVVATAVMFDLVPLMGTQDCCGNPLRPIKRFMPRAFW</sequence>
<evidence type="ECO:0000313" key="1">
    <source>
        <dbReference type="EMBL" id="PRR73829.1"/>
    </source>
</evidence>
<evidence type="ECO:0000313" key="2">
    <source>
        <dbReference type="Proteomes" id="UP000238415"/>
    </source>
</evidence>
<comment type="caution">
    <text evidence="1">The sequence shown here is derived from an EMBL/GenBank/DDBJ whole genome shotgun (WGS) entry which is preliminary data.</text>
</comment>
<name>A0A2T0ATR3_9FIRM</name>
<evidence type="ECO:0008006" key="3">
    <source>
        <dbReference type="Google" id="ProtNLM"/>
    </source>
</evidence>
<organism evidence="1 2">
    <name type="scientific">Neomoorella humiferrea</name>
    <dbReference type="NCBI Taxonomy" id="676965"/>
    <lineage>
        <taxon>Bacteria</taxon>
        <taxon>Bacillati</taxon>
        <taxon>Bacillota</taxon>
        <taxon>Clostridia</taxon>
        <taxon>Neomoorellales</taxon>
        <taxon>Neomoorellaceae</taxon>
        <taxon>Neomoorella</taxon>
    </lineage>
</organism>
<dbReference type="SUPFAM" id="SSF52540">
    <property type="entry name" value="P-loop containing nucleoside triphosphate hydrolases"/>
    <property type="match status" value="1"/>
</dbReference>
<gene>
    <name evidence="1" type="ORF">MOHU_09690</name>
</gene>
<proteinExistence type="predicted"/>
<dbReference type="AlphaFoldDB" id="A0A2T0ATR3"/>
<accession>A0A2T0ATR3</accession>
<dbReference type="InterPro" id="IPR027417">
    <property type="entry name" value="P-loop_NTPase"/>
</dbReference>
<reference evidence="1 2" key="1">
    <citation type="submission" date="2018-03" db="EMBL/GenBank/DDBJ databases">
        <title>Genome sequence of Moorella humiferrea DSM 23265.</title>
        <authorList>
            <person name="Poehlein A."/>
            <person name="Daniel R."/>
        </authorList>
    </citation>
    <scope>NUCLEOTIDE SEQUENCE [LARGE SCALE GENOMIC DNA]</scope>
    <source>
        <strain evidence="1 2">DSM 23265</strain>
    </source>
</reference>
<dbReference type="Gene3D" id="3.40.50.300">
    <property type="entry name" value="P-loop containing nucleotide triphosphate hydrolases"/>
    <property type="match status" value="1"/>
</dbReference>
<dbReference type="Proteomes" id="UP000238415">
    <property type="component" value="Unassembled WGS sequence"/>
</dbReference>
<keyword evidence="2" id="KW-1185">Reference proteome</keyword>
<protein>
    <recommendedName>
        <fullName evidence="3">CobQ/CobB/MinD/ParA nucleotide binding domain protein</fullName>
    </recommendedName>
</protein>
<dbReference type="RefSeq" id="WP_245907811.1">
    <property type="nucleotide sequence ID" value="NZ_CP136419.1"/>
</dbReference>